<keyword evidence="6 8" id="KW-0378">Hydrolase</keyword>
<evidence type="ECO:0000256" key="7">
    <source>
        <dbReference type="PIRSR" id="PIRSR600223-1"/>
    </source>
</evidence>
<dbReference type="GO" id="GO:0009003">
    <property type="term" value="F:signal peptidase activity"/>
    <property type="evidence" value="ECO:0007669"/>
    <property type="project" value="UniProtKB-EC"/>
</dbReference>
<proteinExistence type="inferred from homology"/>
<dbReference type="NCBIfam" id="TIGR02227">
    <property type="entry name" value="sigpep_I_bact"/>
    <property type="match status" value="1"/>
</dbReference>
<gene>
    <name evidence="11" type="ORF">RUN39_v1_480001</name>
</gene>
<evidence type="ECO:0000256" key="3">
    <source>
        <dbReference type="ARBA" id="ARBA00013208"/>
    </source>
</evidence>
<dbReference type="Gene3D" id="2.10.109.10">
    <property type="entry name" value="Umud Fragment, subunit A"/>
    <property type="match status" value="1"/>
</dbReference>
<evidence type="ECO:0000256" key="1">
    <source>
        <dbReference type="ARBA" id="ARBA00000677"/>
    </source>
</evidence>
<feature type="domain" description="Peptidase S26" evidence="10">
    <location>
        <begin position="17"/>
        <end position="207"/>
    </location>
</feature>
<evidence type="ECO:0000256" key="8">
    <source>
        <dbReference type="RuleBase" id="RU003993"/>
    </source>
</evidence>
<evidence type="ECO:0000259" key="10">
    <source>
        <dbReference type="Pfam" id="PF10502"/>
    </source>
</evidence>
<dbReference type="PATRIC" id="fig|305.106.peg.5330"/>
<dbReference type="EC" id="3.4.21.89" evidence="3 8"/>
<reference evidence="11" key="1">
    <citation type="submission" date="2015-10" db="EMBL/GenBank/DDBJ databases">
        <authorList>
            <person name="Gilbert D.G."/>
        </authorList>
    </citation>
    <scope>NUCLEOTIDE SEQUENCE</scope>
    <source>
        <strain evidence="11">Phyl III-seqv23</strain>
    </source>
</reference>
<evidence type="ECO:0000256" key="4">
    <source>
        <dbReference type="ARBA" id="ARBA00019232"/>
    </source>
</evidence>
<dbReference type="PRINTS" id="PR00727">
    <property type="entry name" value="LEADERPTASE"/>
</dbReference>
<dbReference type="PROSITE" id="PS00761">
    <property type="entry name" value="SPASE_I_3"/>
    <property type="match status" value="1"/>
</dbReference>
<dbReference type="PROSITE" id="PS00760">
    <property type="entry name" value="SPASE_I_2"/>
    <property type="match status" value="1"/>
</dbReference>
<dbReference type="InterPro" id="IPR019758">
    <property type="entry name" value="Pept_S26A_signal_pept_1_CS"/>
</dbReference>
<dbReference type="SUPFAM" id="SSF51306">
    <property type="entry name" value="LexA/Signal peptidase"/>
    <property type="match status" value="1"/>
</dbReference>
<evidence type="ECO:0000256" key="9">
    <source>
        <dbReference type="RuleBase" id="RU362042"/>
    </source>
</evidence>
<dbReference type="InterPro" id="IPR036286">
    <property type="entry name" value="LexA/Signal_pep-like_sf"/>
</dbReference>
<dbReference type="PANTHER" id="PTHR43390">
    <property type="entry name" value="SIGNAL PEPTIDASE I"/>
    <property type="match status" value="1"/>
</dbReference>
<name>A0A0S4TSC2_RALSL</name>
<dbReference type="PROSITE" id="PS00501">
    <property type="entry name" value="SPASE_I_1"/>
    <property type="match status" value="1"/>
</dbReference>
<dbReference type="GO" id="GO:0006465">
    <property type="term" value="P:signal peptide processing"/>
    <property type="evidence" value="ECO:0007669"/>
    <property type="project" value="InterPro"/>
</dbReference>
<evidence type="ECO:0000313" key="11">
    <source>
        <dbReference type="EMBL" id="CUV12910.1"/>
    </source>
</evidence>
<dbReference type="CDD" id="cd06530">
    <property type="entry name" value="S26_SPase_I"/>
    <property type="match status" value="1"/>
</dbReference>
<feature type="active site" evidence="7">
    <location>
        <position position="95"/>
    </location>
</feature>
<dbReference type="PANTHER" id="PTHR43390:SF1">
    <property type="entry name" value="CHLOROPLAST PROCESSING PEPTIDASE"/>
    <property type="match status" value="1"/>
</dbReference>
<dbReference type="AlphaFoldDB" id="A0A0S4TSC2"/>
<dbReference type="InterPro" id="IPR019756">
    <property type="entry name" value="Pept_S26A_signal_pept_1_Ser-AS"/>
</dbReference>
<dbReference type="GO" id="GO:0004252">
    <property type="term" value="F:serine-type endopeptidase activity"/>
    <property type="evidence" value="ECO:0007669"/>
    <property type="project" value="InterPro"/>
</dbReference>
<dbReference type="Pfam" id="PF10502">
    <property type="entry name" value="Peptidase_S26"/>
    <property type="match status" value="1"/>
</dbReference>
<evidence type="ECO:0000256" key="5">
    <source>
        <dbReference type="ARBA" id="ARBA00022670"/>
    </source>
</evidence>
<dbReference type="InterPro" id="IPR019757">
    <property type="entry name" value="Pept_S26A_signal_pept_1_Lys-AS"/>
</dbReference>
<comment type="similarity">
    <text evidence="2 9">Belongs to the peptidase S26 family.</text>
</comment>
<comment type="catalytic activity">
    <reaction evidence="1 8">
        <text>Cleavage of hydrophobic, N-terminal signal or leader sequences from secreted and periplasmic proteins.</text>
        <dbReference type="EC" id="3.4.21.89"/>
    </reaction>
</comment>
<accession>A0A0S4TSC2</accession>
<feature type="active site" evidence="7">
    <location>
        <position position="41"/>
    </location>
</feature>
<protein>
    <recommendedName>
        <fullName evidence="4 8">Signal peptidase I</fullName>
        <ecNumber evidence="3 8">3.4.21.89</ecNumber>
    </recommendedName>
</protein>
<keyword evidence="5 8" id="KW-0645">Protease</keyword>
<comment type="subcellular location">
    <subcellularLocation>
        <location evidence="9">Membrane</location>
        <topology evidence="9">Single-pass type II membrane protein</topology>
    </subcellularLocation>
</comment>
<dbReference type="EMBL" id="LN899819">
    <property type="protein sequence ID" value="CUV12910.1"/>
    <property type="molecule type" value="Genomic_DNA"/>
</dbReference>
<dbReference type="GO" id="GO:0016020">
    <property type="term" value="C:membrane"/>
    <property type="evidence" value="ECO:0007669"/>
    <property type="project" value="UniProtKB-SubCell"/>
</dbReference>
<dbReference type="InterPro" id="IPR000223">
    <property type="entry name" value="Pept_S26A_signal_pept_1"/>
</dbReference>
<evidence type="ECO:0000256" key="2">
    <source>
        <dbReference type="ARBA" id="ARBA00009370"/>
    </source>
</evidence>
<sequence>MKLLAKSLKAARDNKRFLVGMSLLLAFRACVADWSVVPSGSMNPTLLEGDFILVNRLAYGVRVPATTVWLKRGNEPRRGDVVVFSSPEDGTKLVKRLIGLPGDVIEMRGEALYINHQRLAYTPQPDGAPGALLQATAAQPHDLWTEALPGHPHPVMVLPKVAALRSFGPIVVPADQYLMLGDNRDNSRDSRYFGLVPRQNLIARASHVAVSFDPDHWYLPRLARIGRPLD</sequence>
<evidence type="ECO:0000256" key="6">
    <source>
        <dbReference type="ARBA" id="ARBA00022801"/>
    </source>
</evidence>
<dbReference type="InterPro" id="IPR019533">
    <property type="entry name" value="Peptidase_S26"/>
</dbReference>
<organism evidence="11">
    <name type="scientific">Ralstonia solanacearum</name>
    <name type="common">Pseudomonas solanacearum</name>
    <dbReference type="NCBI Taxonomy" id="305"/>
    <lineage>
        <taxon>Bacteria</taxon>
        <taxon>Pseudomonadati</taxon>
        <taxon>Pseudomonadota</taxon>
        <taxon>Betaproteobacteria</taxon>
        <taxon>Burkholderiales</taxon>
        <taxon>Burkholderiaceae</taxon>
        <taxon>Ralstonia</taxon>
        <taxon>Ralstonia solanacearum species complex</taxon>
    </lineage>
</organism>